<gene>
    <name evidence="4" type="ORF">C7B65_15660</name>
</gene>
<protein>
    <submittedName>
        <fullName evidence="4">YdcF family protein</fullName>
    </submittedName>
</protein>
<feature type="transmembrane region" description="Helical" evidence="2">
    <location>
        <begin position="67"/>
        <end position="89"/>
    </location>
</feature>
<dbReference type="EMBL" id="PVWG01000018">
    <property type="protein sequence ID" value="PSB18333.1"/>
    <property type="molecule type" value="Genomic_DNA"/>
</dbReference>
<feature type="region of interest" description="Disordered" evidence="1">
    <location>
        <begin position="234"/>
        <end position="253"/>
    </location>
</feature>
<organism evidence="4 5">
    <name type="scientific">Phormidesmis priestleyi ULC007</name>
    <dbReference type="NCBI Taxonomy" id="1920490"/>
    <lineage>
        <taxon>Bacteria</taxon>
        <taxon>Bacillati</taxon>
        <taxon>Cyanobacteriota</taxon>
        <taxon>Cyanophyceae</taxon>
        <taxon>Leptolyngbyales</taxon>
        <taxon>Leptolyngbyaceae</taxon>
        <taxon>Phormidesmis</taxon>
    </lineage>
</organism>
<evidence type="ECO:0000259" key="3">
    <source>
        <dbReference type="Pfam" id="PF02698"/>
    </source>
</evidence>
<dbReference type="RefSeq" id="WP_073069647.1">
    <property type="nucleotide sequence ID" value="NZ_MPPI01000003.1"/>
</dbReference>
<evidence type="ECO:0000313" key="4">
    <source>
        <dbReference type="EMBL" id="PSB18333.1"/>
    </source>
</evidence>
<dbReference type="GO" id="GO:0005886">
    <property type="term" value="C:plasma membrane"/>
    <property type="evidence" value="ECO:0007669"/>
    <property type="project" value="TreeGrafter"/>
</dbReference>
<dbReference type="STRING" id="1920490.GCA_001895925_02954"/>
<feature type="transmembrane region" description="Helical" evidence="2">
    <location>
        <begin position="6"/>
        <end position="29"/>
    </location>
</feature>
<proteinExistence type="predicted"/>
<sequence length="403" mass="44711">MVLLVTDVFVLLTQVLLWIVVGLFTWYVLLKALPRAFLGGLVILLLLGVAAITFYRGGPAEGLFGDIWQVLAIPFSPLGLILIFLLIVLPGIFRGTVSKTGLILLRIAIPLLLILSIPAVSYFLGQRAEAQALQITRAAPAEAIGGRRVIVLLGQGTTRLQLRPRTQPAPAPTPNQNAQAPLIQPPQPLTENAYNILTQQPTQLTEQGNRLIYAARLYQEEVTRGNNPLLVVSAGSREERDRKQGETREGTAESRDIVRFLQSQGVPLGGILEDNNSPTMHDSAFNVRALLRSRQVNFGNQLFLVTSAIEMSRAALTFNREFNNQGSETVVTIVSRPTDFHTLPQRDSLRRRTQGRDLTERSFRLGDLLPNTQAFVLSSRVINEYIASIYYFLRGWIRPVSTI</sequence>
<dbReference type="Gene3D" id="3.40.50.620">
    <property type="entry name" value="HUPs"/>
    <property type="match status" value="1"/>
</dbReference>
<dbReference type="CDD" id="cd06259">
    <property type="entry name" value="YdcF-like"/>
    <property type="match status" value="1"/>
</dbReference>
<dbReference type="PANTHER" id="PTHR30336:SF20">
    <property type="entry name" value="DUF218 DOMAIN-CONTAINING PROTEIN"/>
    <property type="match status" value="1"/>
</dbReference>
<dbReference type="Pfam" id="PF02698">
    <property type="entry name" value="DUF218"/>
    <property type="match status" value="1"/>
</dbReference>
<evidence type="ECO:0000313" key="5">
    <source>
        <dbReference type="Proteomes" id="UP000238634"/>
    </source>
</evidence>
<keyword evidence="2" id="KW-0812">Transmembrane</keyword>
<dbReference type="Proteomes" id="UP000238634">
    <property type="component" value="Unassembled WGS sequence"/>
</dbReference>
<keyword evidence="2" id="KW-1133">Transmembrane helix</keyword>
<dbReference type="OrthoDB" id="526893at2"/>
<evidence type="ECO:0000256" key="1">
    <source>
        <dbReference type="SAM" id="MobiDB-lite"/>
    </source>
</evidence>
<accession>A0A2T1DD07</accession>
<dbReference type="InterPro" id="IPR014729">
    <property type="entry name" value="Rossmann-like_a/b/a_fold"/>
</dbReference>
<dbReference type="PANTHER" id="PTHR30336">
    <property type="entry name" value="INNER MEMBRANE PROTEIN, PROBABLE PERMEASE"/>
    <property type="match status" value="1"/>
</dbReference>
<comment type="caution">
    <text evidence="4">The sequence shown here is derived from an EMBL/GenBank/DDBJ whole genome shotgun (WGS) entry which is preliminary data.</text>
</comment>
<keyword evidence="5" id="KW-1185">Reference proteome</keyword>
<feature type="transmembrane region" description="Helical" evidence="2">
    <location>
        <begin position="101"/>
        <end position="124"/>
    </location>
</feature>
<feature type="domain" description="DUF218" evidence="3">
    <location>
        <begin position="149"/>
        <end position="387"/>
    </location>
</feature>
<reference evidence="4 5" key="2">
    <citation type="submission" date="2018-03" db="EMBL/GenBank/DDBJ databases">
        <title>The ancient ancestry and fast evolution of plastids.</title>
        <authorList>
            <person name="Moore K.R."/>
            <person name="Magnabosco C."/>
            <person name="Momper L."/>
            <person name="Gold D.A."/>
            <person name="Bosak T."/>
            <person name="Fournier G.P."/>
        </authorList>
    </citation>
    <scope>NUCLEOTIDE SEQUENCE [LARGE SCALE GENOMIC DNA]</scope>
    <source>
        <strain evidence="4 5">ULC007</strain>
    </source>
</reference>
<name>A0A2T1DD07_9CYAN</name>
<reference evidence="4 5" key="1">
    <citation type="submission" date="2018-02" db="EMBL/GenBank/DDBJ databases">
        <authorList>
            <person name="Cohen D.B."/>
            <person name="Kent A.D."/>
        </authorList>
    </citation>
    <scope>NUCLEOTIDE SEQUENCE [LARGE SCALE GENOMIC DNA]</scope>
    <source>
        <strain evidence="4 5">ULC007</strain>
    </source>
</reference>
<dbReference type="InterPro" id="IPR051599">
    <property type="entry name" value="Cell_Envelope_Assoc"/>
</dbReference>
<keyword evidence="2" id="KW-0472">Membrane</keyword>
<evidence type="ECO:0000256" key="2">
    <source>
        <dbReference type="SAM" id="Phobius"/>
    </source>
</evidence>
<dbReference type="InterPro" id="IPR003848">
    <property type="entry name" value="DUF218"/>
</dbReference>
<feature type="compositionally biased region" description="Basic and acidic residues" evidence="1">
    <location>
        <begin position="236"/>
        <end position="253"/>
    </location>
</feature>
<dbReference type="AlphaFoldDB" id="A0A2T1DD07"/>
<feature type="transmembrane region" description="Helical" evidence="2">
    <location>
        <begin position="36"/>
        <end position="55"/>
    </location>
</feature>